<proteinExistence type="inferred from homology"/>
<evidence type="ECO:0000256" key="4">
    <source>
        <dbReference type="SAM" id="MobiDB-lite"/>
    </source>
</evidence>
<dbReference type="GO" id="GO:0005794">
    <property type="term" value="C:Golgi apparatus"/>
    <property type="evidence" value="ECO:0007669"/>
    <property type="project" value="TreeGrafter"/>
</dbReference>
<feature type="region of interest" description="Disordered" evidence="4">
    <location>
        <begin position="744"/>
        <end position="781"/>
    </location>
</feature>
<accession>A0A0K8V9E8</accession>
<dbReference type="Gene3D" id="6.10.250.2470">
    <property type="match status" value="1"/>
</dbReference>
<organism evidence="6">
    <name type="scientific">Bactrocera latifrons</name>
    <name type="common">Malaysian fruit fly</name>
    <name type="synonym">Chaetodacus latifrons</name>
    <dbReference type="NCBI Taxonomy" id="174628"/>
    <lineage>
        <taxon>Eukaryota</taxon>
        <taxon>Metazoa</taxon>
        <taxon>Ecdysozoa</taxon>
        <taxon>Arthropoda</taxon>
        <taxon>Hexapoda</taxon>
        <taxon>Insecta</taxon>
        <taxon>Pterygota</taxon>
        <taxon>Neoptera</taxon>
        <taxon>Endopterygota</taxon>
        <taxon>Diptera</taxon>
        <taxon>Brachycera</taxon>
        <taxon>Muscomorpha</taxon>
        <taxon>Tephritoidea</taxon>
        <taxon>Tephritidae</taxon>
        <taxon>Bactrocera</taxon>
        <taxon>Bactrocera</taxon>
    </lineage>
</organism>
<protein>
    <submittedName>
        <fullName evidence="6">Protein bicaudal D</fullName>
    </submittedName>
</protein>
<dbReference type="GO" id="GO:0008093">
    <property type="term" value="F:cytoskeletal anchor activity"/>
    <property type="evidence" value="ECO:0007669"/>
    <property type="project" value="InterPro"/>
</dbReference>
<evidence type="ECO:0000256" key="2">
    <source>
        <dbReference type="ARBA" id="ARBA00023054"/>
    </source>
</evidence>
<dbReference type="PANTHER" id="PTHR31233">
    <property type="entry name" value="BICAUDAL D FAMILY MEMBER"/>
    <property type="match status" value="1"/>
</dbReference>
<feature type="coiled-coil region" evidence="3">
    <location>
        <begin position="318"/>
        <end position="397"/>
    </location>
</feature>
<evidence type="ECO:0000256" key="3">
    <source>
        <dbReference type="SAM" id="Coils"/>
    </source>
</evidence>
<feature type="compositionally biased region" description="Polar residues" evidence="4">
    <location>
        <begin position="770"/>
        <end position="781"/>
    </location>
</feature>
<dbReference type="GO" id="GO:0070507">
    <property type="term" value="P:regulation of microtubule cytoskeleton organization"/>
    <property type="evidence" value="ECO:0007669"/>
    <property type="project" value="TreeGrafter"/>
</dbReference>
<dbReference type="PANTHER" id="PTHR31233:SF6">
    <property type="entry name" value="PROTEIN BICAUDAL D"/>
    <property type="match status" value="1"/>
</dbReference>
<gene>
    <name evidence="6" type="primary">BicD_2</name>
    <name evidence="5" type="synonym">BicD_4</name>
    <name evidence="7" type="synonym">BicD_5</name>
    <name evidence="5" type="ORF">c0_g1_i1</name>
    <name evidence="6" type="ORF">c0_g1_i6</name>
    <name evidence="7" type="ORF">c0_g1_i7</name>
</gene>
<feature type="coiled-coil region" evidence="3">
    <location>
        <begin position="176"/>
        <end position="248"/>
    </location>
</feature>
<dbReference type="GeneID" id="108972128"/>
<dbReference type="OrthoDB" id="10069295at2759"/>
<feature type="coiled-coil region" evidence="3">
    <location>
        <begin position="106"/>
        <end position="140"/>
    </location>
</feature>
<evidence type="ECO:0000256" key="1">
    <source>
        <dbReference type="ARBA" id="ARBA00010061"/>
    </source>
</evidence>
<evidence type="ECO:0000313" key="5">
    <source>
        <dbReference type="EMBL" id="JAI23415.1"/>
    </source>
</evidence>
<feature type="coiled-coil region" evidence="3">
    <location>
        <begin position="14"/>
        <end position="76"/>
    </location>
</feature>
<evidence type="ECO:0000313" key="6">
    <source>
        <dbReference type="EMBL" id="JAI35190.1"/>
    </source>
</evidence>
<dbReference type="CTD" id="35051"/>
<dbReference type="EMBL" id="GDHF01017124">
    <property type="protein sequence ID" value="JAI35190.1"/>
    <property type="molecule type" value="Transcribed_RNA"/>
</dbReference>
<evidence type="ECO:0000313" key="7">
    <source>
        <dbReference type="EMBL" id="JAI43824.1"/>
    </source>
</evidence>
<keyword evidence="2 3" id="KW-0175">Coiled coil</keyword>
<dbReference type="GO" id="GO:0005829">
    <property type="term" value="C:cytosol"/>
    <property type="evidence" value="ECO:0007669"/>
    <property type="project" value="TreeGrafter"/>
</dbReference>
<name>A0A0K8V9E8_BACLA</name>
<reference evidence="6" key="1">
    <citation type="submission" date="2015-06" db="EMBL/GenBank/DDBJ databases">
        <authorList>
            <person name="Hoefler B.C."/>
            <person name="Straight P.D."/>
        </authorList>
    </citation>
    <scope>NUCLEOTIDE SEQUENCE</scope>
</reference>
<sequence>MSELENTATAGKTIEELHLEVERLSRELDQAASERAQSAQYGLSLLEEKLSLEQKCEELETLYDHAKHDLDITQEALAKFQTSQKVTTKTGIEQEESLLTETAALETTLNSKILDLENETKQLRHELERVRNERDRMLQENTDIGRDKSDNEAEKLRLKAEVKDLKFRETRMLTEYTELEEENISLQKQVSSLRSSQVEFEGAKHEIRRLTEEVELLNSQVDELANLKKIAEKQMEEALEALQCEREAKYALKKELDSHLNRESMYKISNLAYLRSNMDDNISANSDGEEENLALKRLEADLTTELNATDGTKCDLFSEVHLNELKKLEKQLESIENEKMLLTANLREAQTSLDKSQNEIQNFMARLALLTAHVDALLQLKKQLDIKDDSMEAAKRRNDEQNVRQQLLDTLAQYNSWFTLSSKEIDGLKTDLVELQKGFNYTDAMTTLRNEVTNLKNKLLSTEQKSLDLQSDVQTLTSISQNAGQSLGAARSTLVALSDELAQLYHLVCTVNGEIPTRIMLDTKSDDMSFENDSLTAIQSQFKSDIFTSRSHTIEDLQGLADSVEIKKYVDTVSDQLKHLKTAVEHTIEHNKNKVRGDVSEADKYNREEVEELQEQIVRLKGLLSLKRDQIATLRTVLKSNKQTAEVALTNLKSKYENEKTVVSETMSKLRNELKILKEDAATFSSLRAMFAARCEEYVTQVDDLNRKLEAAEEEKKTLNQLLRLAVQQKIELTQRMEEMEIDRETRFARRSMPPQRGSSGKSFSSRPSTRNPAGSNQNQF</sequence>
<dbReference type="AlphaFoldDB" id="A0A0K8V9E8"/>
<comment type="similarity">
    <text evidence="1">Belongs to the BicD family.</text>
</comment>
<dbReference type="GO" id="GO:0034452">
    <property type="term" value="F:dynactin binding"/>
    <property type="evidence" value="ECO:0007669"/>
    <property type="project" value="TreeGrafter"/>
</dbReference>
<dbReference type="GO" id="GO:0072393">
    <property type="term" value="P:microtubule anchoring at microtubule organizing center"/>
    <property type="evidence" value="ECO:0007669"/>
    <property type="project" value="TreeGrafter"/>
</dbReference>
<dbReference type="Pfam" id="PF09730">
    <property type="entry name" value="BicD"/>
    <property type="match status" value="1"/>
</dbReference>
<dbReference type="InterPro" id="IPR018477">
    <property type="entry name" value="BICD"/>
</dbReference>
<dbReference type="GO" id="GO:0070840">
    <property type="term" value="F:dynein complex binding"/>
    <property type="evidence" value="ECO:0007669"/>
    <property type="project" value="InterPro"/>
</dbReference>
<dbReference type="EMBL" id="GDHF01028899">
    <property type="protein sequence ID" value="JAI23415.1"/>
    <property type="molecule type" value="Transcribed_RNA"/>
</dbReference>
<feature type="compositionally biased region" description="Low complexity" evidence="4">
    <location>
        <begin position="757"/>
        <end position="769"/>
    </location>
</feature>
<dbReference type="EMBL" id="GDHF01008490">
    <property type="protein sequence ID" value="JAI43824.1"/>
    <property type="molecule type" value="Transcribed_RNA"/>
</dbReference>
<feature type="coiled-coil region" evidence="3">
    <location>
        <begin position="610"/>
        <end position="743"/>
    </location>
</feature>